<dbReference type="SUPFAM" id="SSF51445">
    <property type="entry name" value="(Trans)glycosidases"/>
    <property type="match status" value="1"/>
</dbReference>
<dbReference type="GO" id="GO:0047470">
    <property type="term" value="F:(1,4)-alpha-D-glucan 1-alpha-D-glucosylmutase activity"/>
    <property type="evidence" value="ECO:0007669"/>
    <property type="project" value="UniProtKB-EC"/>
</dbReference>
<name>A0A3G6J4I2_9CORY</name>
<dbReference type="PANTHER" id="PTHR10357">
    <property type="entry name" value="ALPHA-AMYLASE FAMILY MEMBER"/>
    <property type="match status" value="1"/>
</dbReference>
<dbReference type="CDD" id="cd11336">
    <property type="entry name" value="AmyAc_MTSase"/>
    <property type="match status" value="1"/>
</dbReference>
<proteinExistence type="predicted"/>
<dbReference type="Gene3D" id="1.10.150.200">
    <property type="entry name" value="Maltooligosyl trehalose synthase, domain 3"/>
    <property type="match status" value="1"/>
</dbReference>
<dbReference type="PANTHER" id="PTHR10357:SF216">
    <property type="entry name" value="MALTOOLIGOSYL TREHALOSE SYNTHASE-RELATED"/>
    <property type="match status" value="1"/>
</dbReference>
<dbReference type="InterPro" id="IPR006047">
    <property type="entry name" value="GH13_cat_dom"/>
</dbReference>
<dbReference type="Proteomes" id="UP000269019">
    <property type="component" value="Chromosome"/>
</dbReference>
<protein>
    <submittedName>
        <fullName evidence="2">Maltooligosyl trehalose synthase</fullName>
        <ecNumber evidence="2">5.4.99.15</ecNumber>
    </submittedName>
</protein>
<dbReference type="GO" id="GO:0005992">
    <property type="term" value="P:trehalose biosynthetic process"/>
    <property type="evidence" value="ECO:0007669"/>
    <property type="project" value="TreeGrafter"/>
</dbReference>
<keyword evidence="2" id="KW-0413">Isomerase</keyword>
<gene>
    <name evidence="2" type="primary">treY</name>
    <name evidence="2" type="ORF">CCHOA_02845</name>
</gene>
<dbReference type="Gene3D" id="1.10.10.470">
    <property type="entry name" value="Maltooligosyl trehalose synthase, domain 4"/>
    <property type="match status" value="1"/>
</dbReference>
<dbReference type="SMART" id="SM00642">
    <property type="entry name" value="Aamy"/>
    <property type="match status" value="1"/>
</dbReference>
<dbReference type="RefSeq" id="WP_123926504.1">
    <property type="nucleotide sequence ID" value="NZ_CP033896.1"/>
</dbReference>
<dbReference type="Pfam" id="PF00128">
    <property type="entry name" value="Alpha-amylase"/>
    <property type="match status" value="1"/>
</dbReference>
<reference evidence="2 3" key="1">
    <citation type="submission" date="2018-11" db="EMBL/GenBank/DDBJ databases">
        <authorList>
            <person name="Kleinhagauer T."/>
            <person name="Glaeser S.P."/>
            <person name="Spergser J."/>
            <person name="Ruckert C."/>
            <person name="Kaempfer P."/>
            <person name="Busse H.-J."/>
        </authorList>
    </citation>
    <scope>NUCLEOTIDE SEQUENCE [LARGE SCALE GENOMIC DNA]</scope>
    <source>
        <strain evidence="2 3">200CH</strain>
    </source>
</reference>
<organism evidence="2 3">
    <name type="scientific">Corynebacterium choanae</name>
    <dbReference type="NCBI Taxonomy" id="1862358"/>
    <lineage>
        <taxon>Bacteria</taxon>
        <taxon>Bacillati</taxon>
        <taxon>Actinomycetota</taxon>
        <taxon>Actinomycetes</taxon>
        <taxon>Mycobacteriales</taxon>
        <taxon>Corynebacteriaceae</taxon>
        <taxon>Corynebacterium</taxon>
    </lineage>
</organism>
<evidence type="ECO:0000313" key="2">
    <source>
        <dbReference type="EMBL" id="AZA12985.1"/>
    </source>
</evidence>
<dbReference type="Gene3D" id="3.20.20.80">
    <property type="entry name" value="Glycosidases"/>
    <property type="match status" value="1"/>
</dbReference>
<sequence>MKQQQVLTATYRLQLRGPAAGSPADRFTFADAEAVIPYLAKLGISHIYLSPICTAPPSSSHGYDVVDPTTINPELGGMEGFTALVATARQHNLGVIIDIVPNHVGVAEPWRNQWWWDVLTFGTDSEYEQYFDIDWREDNGAGGKLGLPVLGADGIDAVTFDTVADQPVLRYHEHVFPIRPGTKAESPQATLHQQSYQLLNWDSGTIGYRRFFSVNDLAGIRQELPQVFEHTHRLLRELVARDLIDGVRVDHPDGLADPFEYLRRLREVIGDERLLVIEKILSVDEPLDPRLNVDGTTGYDALREFDGIFISREAESPLSMQALALSGSPWDGAAVQALEQALKREVAAEELAAEVTRLARACRRDNFSTAGRSVSDEQLKDTIVELVAAMPVYRADYISLSRVRSSVIAEMTRAFPSRRDALDLIAAALIAGGEASVRFAQVCGAVMAKGVEDTTFYRACRLVALQEVGGAPGRFGVGPAEFHLLQKERLRLWPQAMTTLSTHDTKRSEDVRARIVAFTDDPEAFINMVETVMAVSPPPDKATGYFLLQNLLGLWPADRTAVQDIAERMNAYAVKAIREAGVHSTWTAVDSDFEQAHLDWLGQLLHGPVTEVIADYVDGLVPAAQMISVGRKLLQLCAPGLPDIYQGTEFFDHSLVDPDNRRPVNYDERAAALSVVEQDCRIDAAGLIAPEDAPAIRVGMQLVEGDDKGCCETVVARFQATPEHGRWPLLTQAPDAVKQLVTFAALKVRRALPAVFMQGAYQPLFAIGPADAQVVGFARCAVDTGVPQVIACSVRRPQALARLGGWGNTTVSLPAGRWCDQLTGTVYEGTIDCAILFQLLPVALMVRLDTADE</sequence>
<dbReference type="OrthoDB" id="9761577at2"/>
<evidence type="ECO:0000259" key="1">
    <source>
        <dbReference type="SMART" id="SM00642"/>
    </source>
</evidence>
<dbReference type="EMBL" id="CP033896">
    <property type="protein sequence ID" value="AZA12985.1"/>
    <property type="molecule type" value="Genomic_DNA"/>
</dbReference>
<feature type="domain" description="Glycosyl hydrolase family 13 catalytic" evidence="1">
    <location>
        <begin position="5"/>
        <end position="423"/>
    </location>
</feature>
<dbReference type="GO" id="GO:0030980">
    <property type="term" value="P:alpha-glucan catabolic process"/>
    <property type="evidence" value="ECO:0007669"/>
    <property type="project" value="TreeGrafter"/>
</dbReference>
<dbReference type="Gene3D" id="3.30.1590.10">
    <property type="entry name" value="Maltooligosyl trehalose synthase, domain 2"/>
    <property type="match status" value="1"/>
</dbReference>
<keyword evidence="3" id="KW-1185">Reference proteome</keyword>
<dbReference type="NCBIfam" id="TIGR02401">
    <property type="entry name" value="trehalose_TreY"/>
    <property type="match status" value="1"/>
</dbReference>
<evidence type="ECO:0000313" key="3">
    <source>
        <dbReference type="Proteomes" id="UP000269019"/>
    </source>
</evidence>
<dbReference type="AlphaFoldDB" id="A0A3G6J4I2"/>
<dbReference type="KEGG" id="ccho:CCHOA_02845"/>
<accession>A0A3G6J4I2</accession>
<dbReference type="InterPro" id="IPR017853">
    <property type="entry name" value="GH"/>
</dbReference>
<dbReference type="InterPro" id="IPR012767">
    <property type="entry name" value="Trehalose_TreY"/>
</dbReference>
<dbReference type="InterPro" id="IPR013797">
    <property type="entry name" value="Maltooligo_trehalose_synth_4"/>
</dbReference>
<dbReference type="EC" id="5.4.99.15" evidence="2"/>